<proteinExistence type="predicted"/>
<gene>
    <name evidence="7" type="ORF">THAOC_17510</name>
</gene>
<dbReference type="Gene3D" id="1.20.1540.10">
    <property type="entry name" value="Rhomboid-like"/>
    <property type="match status" value="1"/>
</dbReference>
<dbReference type="GO" id="GO:0004252">
    <property type="term" value="F:serine-type endopeptidase activity"/>
    <property type="evidence" value="ECO:0007669"/>
    <property type="project" value="InterPro"/>
</dbReference>
<evidence type="ECO:0000256" key="5">
    <source>
        <dbReference type="SAM" id="MobiDB-lite"/>
    </source>
</evidence>
<evidence type="ECO:0000313" key="7">
    <source>
        <dbReference type="EMBL" id="EJK61912.1"/>
    </source>
</evidence>
<dbReference type="OrthoDB" id="418595at2759"/>
<evidence type="ECO:0000256" key="3">
    <source>
        <dbReference type="ARBA" id="ARBA00022989"/>
    </source>
</evidence>
<keyword evidence="8" id="KW-1185">Reference proteome</keyword>
<comment type="caution">
    <text evidence="7">The sequence shown here is derived from an EMBL/GenBank/DDBJ whole genome shotgun (WGS) entry which is preliminary data.</text>
</comment>
<evidence type="ECO:0000256" key="2">
    <source>
        <dbReference type="ARBA" id="ARBA00022692"/>
    </source>
</evidence>
<keyword evidence="2" id="KW-0812">Transmembrane</keyword>
<evidence type="ECO:0000256" key="4">
    <source>
        <dbReference type="ARBA" id="ARBA00023136"/>
    </source>
</evidence>
<feature type="region of interest" description="Disordered" evidence="5">
    <location>
        <begin position="118"/>
        <end position="148"/>
    </location>
</feature>
<evidence type="ECO:0000259" key="6">
    <source>
        <dbReference type="Pfam" id="PF01694"/>
    </source>
</evidence>
<dbReference type="SUPFAM" id="SSF144091">
    <property type="entry name" value="Rhomboid-like"/>
    <property type="match status" value="1"/>
</dbReference>
<dbReference type="PANTHER" id="PTHR43731">
    <property type="entry name" value="RHOMBOID PROTEASE"/>
    <property type="match status" value="1"/>
</dbReference>
<dbReference type="EMBL" id="AGNL01019321">
    <property type="protein sequence ID" value="EJK61912.1"/>
    <property type="molecule type" value="Genomic_DNA"/>
</dbReference>
<keyword evidence="3" id="KW-1133">Transmembrane helix</keyword>
<feature type="domain" description="Peptidase S54 rhomboid" evidence="6">
    <location>
        <begin position="254"/>
        <end position="391"/>
    </location>
</feature>
<comment type="subcellular location">
    <subcellularLocation>
        <location evidence="1">Membrane</location>
        <topology evidence="1">Multi-pass membrane protein</topology>
    </subcellularLocation>
</comment>
<dbReference type="InterPro" id="IPR050925">
    <property type="entry name" value="Rhomboid_protease_S54"/>
</dbReference>
<accession>K0SUG1</accession>
<sequence>MRNKVSTTRHAAAAAAWFFVAALTPYSFARSLGGRLGRRSYTGQLGRAFSREGPAGPVVAAAAAVDCRGVHDRSFLLEEGAADFWDGDECADGQTNHEDEIDREGSIIWATAGNVARGGGARASRRPQIPGLHSGMRRRKRSSDDWASRLQRQTSNHVNKLTSAKREKMAKFRKALRDKQRQFQESIYKVNLRHNPNFPRPPYKLWQTAEPTMGETTLIGKIFLVNIAVYGLQTLMPQLTAWGAKRSDLLLEGRQLHRLITPVFLHGGIGHLVANSYSLKSMGNNVEGAFGPARTLATYLVSGVAGNIFSAVNSPNPAVGASGAIFGLVGAYYTFLARNSEIFGHSGRAQKGALLETIGINLVLGMTNPVIDNWGHIGGFIGGVGMSWLIGPKLYVARVPLDSDGEFQAGRIVVDRPTLYLRMPDFVNDGMDNA</sequence>
<dbReference type="Proteomes" id="UP000266841">
    <property type="component" value="Unassembled WGS sequence"/>
</dbReference>
<dbReference type="InterPro" id="IPR035952">
    <property type="entry name" value="Rhomboid-like_sf"/>
</dbReference>
<reference evidence="7 8" key="1">
    <citation type="journal article" date="2012" name="Genome Biol.">
        <title>Genome and low-iron response of an oceanic diatom adapted to chronic iron limitation.</title>
        <authorList>
            <person name="Lommer M."/>
            <person name="Specht M."/>
            <person name="Roy A.S."/>
            <person name="Kraemer L."/>
            <person name="Andreson R."/>
            <person name="Gutowska M.A."/>
            <person name="Wolf J."/>
            <person name="Bergner S.V."/>
            <person name="Schilhabel M.B."/>
            <person name="Klostermeier U.C."/>
            <person name="Beiko R.G."/>
            <person name="Rosenstiel P."/>
            <person name="Hippler M."/>
            <person name="Laroche J."/>
        </authorList>
    </citation>
    <scope>NUCLEOTIDE SEQUENCE [LARGE SCALE GENOMIC DNA]</scope>
    <source>
        <strain evidence="7 8">CCMP1005</strain>
    </source>
</reference>
<dbReference type="GO" id="GO:0016020">
    <property type="term" value="C:membrane"/>
    <property type="evidence" value="ECO:0007669"/>
    <property type="project" value="UniProtKB-SubCell"/>
</dbReference>
<dbReference type="Pfam" id="PF01694">
    <property type="entry name" value="Rhomboid"/>
    <property type="match status" value="1"/>
</dbReference>
<dbReference type="AlphaFoldDB" id="K0SUG1"/>
<evidence type="ECO:0000256" key="1">
    <source>
        <dbReference type="ARBA" id="ARBA00004141"/>
    </source>
</evidence>
<name>K0SUG1_THAOC</name>
<protein>
    <recommendedName>
        <fullName evidence="6">Peptidase S54 rhomboid domain-containing protein</fullName>
    </recommendedName>
</protein>
<dbReference type="PANTHER" id="PTHR43731:SF26">
    <property type="entry name" value="RHOMBOID-LIKE PROTEIN 10, CHLOROPLASTIC"/>
    <property type="match status" value="1"/>
</dbReference>
<dbReference type="eggNOG" id="KOG2289">
    <property type="taxonomic scope" value="Eukaryota"/>
</dbReference>
<dbReference type="InterPro" id="IPR022764">
    <property type="entry name" value="Peptidase_S54_rhomboid_dom"/>
</dbReference>
<feature type="non-terminal residue" evidence="7">
    <location>
        <position position="434"/>
    </location>
</feature>
<organism evidence="7 8">
    <name type="scientific">Thalassiosira oceanica</name>
    <name type="common">Marine diatom</name>
    <dbReference type="NCBI Taxonomy" id="159749"/>
    <lineage>
        <taxon>Eukaryota</taxon>
        <taxon>Sar</taxon>
        <taxon>Stramenopiles</taxon>
        <taxon>Ochrophyta</taxon>
        <taxon>Bacillariophyta</taxon>
        <taxon>Coscinodiscophyceae</taxon>
        <taxon>Thalassiosirophycidae</taxon>
        <taxon>Thalassiosirales</taxon>
        <taxon>Thalassiosiraceae</taxon>
        <taxon>Thalassiosira</taxon>
    </lineage>
</organism>
<evidence type="ECO:0000313" key="8">
    <source>
        <dbReference type="Proteomes" id="UP000266841"/>
    </source>
</evidence>
<keyword evidence="4" id="KW-0472">Membrane</keyword>